<proteinExistence type="inferred from homology"/>
<feature type="transmembrane region" description="Helical" evidence="6">
    <location>
        <begin position="127"/>
        <end position="147"/>
    </location>
</feature>
<protein>
    <submittedName>
        <fullName evidence="7">TerC family protein</fullName>
    </submittedName>
</protein>
<dbReference type="AlphaFoldDB" id="A0A7Y8CBC1"/>
<dbReference type="GeneID" id="57663696"/>
<evidence type="ECO:0000256" key="3">
    <source>
        <dbReference type="ARBA" id="ARBA00022692"/>
    </source>
</evidence>
<accession>A0A7Y8CBC1</accession>
<dbReference type="Proteomes" id="UP000517547">
    <property type="component" value="Unassembled WGS sequence"/>
</dbReference>
<dbReference type="Pfam" id="PF03741">
    <property type="entry name" value="TerC"/>
    <property type="match status" value="1"/>
</dbReference>
<comment type="similarity">
    <text evidence="2">Belongs to the TerC family.</text>
</comment>
<feature type="transmembrane region" description="Helical" evidence="6">
    <location>
        <begin position="159"/>
        <end position="178"/>
    </location>
</feature>
<feature type="transmembrane region" description="Helical" evidence="6">
    <location>
        <begin position="190"/>
        <end position="212"/>
    </location>
</feature>
<dbReference type="PANTHER" id="PTHR30238">
    <property type="entry name" value="MEMBRANE BOUND PREDICTED REDOX MODULATOR"/>
    <property type="match status" value="1"/>
</dbReference>
<dbReference type="GO" id="GO:0016020">
    <property type="term" value="C:membrane"/>
    <property type="evidence" value="ECO:0007669"/>
    <property type="project" value="UniProtKB-SubCell"/>
</dbReference>
<comment type="subcellular location">
    <subcellularLocation>
        <location evidence="1">Membrane</location>
        <topology evidence="1">Multi-pass membrane protein</topology>
    </subcellularLocation>
</comment>
<evidence type="ECO:0000256" key="5">
    <source>
        <dbReference type="ARBA" id="ARBA00023136"/>
    </source>
</evidence>
<dbReference type="PANTHER" id="PTHR30238:SF4">
    <property type="entry name" value="SLL1022 PROTEIN"/>
    <property type="match status" value="1"/>
</dbReference>
<evidence type="ECO:0000256" key="4">
    <source>
        <dbReference type="ARBA" id="ARBA00022989"/>
    </source>
</evidence>
<keyword evidence="5 6" id="KW-0472">Membrane</keyword>
<evidence type="ECO:0000256" key="1">
    <source>
        <dbReference type="ARBA" id="ARBA00004141"/>
    </source>
</evidence>
<feature type="transmembrane region" description="Helical" evidence="6">
    <location>
        <begin position="59"/>
        <end position="80"/>
    </location>
</feature>
<dbReference type="InterPro" id="IPR005496">
    <property type="entry name" value="Integral_membrane_TerC"/>
</dbReference>
<keyword evidence="4 6" id="KW-1133">Transmembrane helix</keyword>
<gene>
    <name evidence="7" type="ORF">HX845_02830</name>
</gene>
<name>A0A7Y8CBC1_9PSED</name>
<evidence type="ECO:0000256" key="6">
    <source>
        <dbReference type="SAM" id="Phobius"/>
    </source>
</evidence>
<evidence type="ECO:0000313" key="8">
    <source>
        <dbReference type="Proteomes" id="UP000517547"/>
    </source>
</evidence>
<feature type="transmembrane region" description="Helical" evidence="6">
    <location>
        <begin position="218"/>
        <end position="237"/>
    </location>
</feature>
<keyword evidence="3 6" id="KW-0812">Transmembrane</keyword>
<sequence>MEYLLELAVSPTAWIALATLIVMEIVLGIDNLIFISILTNKLPAQFRTKARRIGIGMALILRLALLGTIAYIVKLTAPVLEVFGQAFSWKDMILIAGGLFLVWKATTEIHHSMDPETKEHDDRPSRVSLGFAAAIGQILMLDLVFSIDSIITAVGMTEHLPIMVIAVVVAVAVMLLASEPLAKFINDNPTVVMLALGFLIMIGMTLIAEGFGAHVPKGYVYAAMTFSAVIEGLNMLARRARQKREAVQA</sequence>
<evidence type="ECO:0000256" key="2">
    <source>
        <dbReference type="ARBA" id="ARBA00007511"/>
    </source>
</evidence>
<reference evidence="7 8" key="1">
    <citation type="submission" date="2020-04" db="EMBL/GenBank/DDBJ databases">
        <title>Molecular characterization of pseudomonads from Agaricus bisporus reveal novel blotch 2 pathogens in Western Europe.</title>
        <authorList>
            <person name="Taparia T."/>
            <person name="Krijger M."/>
            <person name="Haynes E."/>
            <person name="Elpinstone J.G."/>
            <person name="Noble R."/>
            <person name="Van Der Wolf J."/>
        </authorList>
    </citation>
    <scope>NUCLEOTIDE SEQUENCE [LARGE SCALE GENOMIC DNA]</scope>
    <source>
        <strain evidence="7 8">IPO3738</strain>
    </source>
</reference>
<evidence type="ECO:0000313" key="7">
    <source>
        <dbReference type="EMBL" id="NWC12569.1"/>
    </source>
</evidence>
<dbReference type="RefSeq" id="WP_017124663.1">
    <property type="nucleotide sequence ID" value="NZ_JACAOK010000036.1"/>
</dbReference>
<comment type="caution">
    <text evidence="7">The sequence shown here is derived from an EMBL/GenBank/DDBJ whole genome shotgun (WGS) entry which is preliminary data.</text>
</comment>
<feature type="transmembrane region" description="Helical" evidence="6">
    <location>
        <begin position="86"/>
        <end position="106"/>
    </location>
</feature>
<feature type="transmembrane region" description="Helical" evidence="6">
    <location>
        <begin position="12"/>
        <end position="38"/>
    </location>
</feature>
<organism evidence="7 8">
    <name type="scientific">Pseudomonas gingeri</name>
    <dbReference type="NCBI Taxonomy" id="117681"/>
    <lineage>
        <taxon>Bacteria</taxon>
        <taxon>Pseudomonadati</taxon>
        <taxon>Pseudomonadota</taxon>
        <taxon>Gammaproteobacteria</taxon>
        <taxon>Pseudomonadales</taxon>
        <taxon>Pseudomonadaceae</taxon>
        <taxon>Pseudomonas</taxon>
    </lineage>
</organism>
<dbReference type="EMBL" id="JACAQE010000001">
    <property type="protein sequence ID" value="NWC12569.1"/>
    <property type="molecule type" value="Genomic_DNA"/>
</dbReference>